<protein>
    <submittedName>
        <fullName evidence="2">Uncharacterized protein</fullName>
    </submittedName>
</protein>
<feature type="region of interest" description="Disordered" evidence="1">
    <location>
        <begin position="503"/>
        <end position="524"/>
    </location>
</feature>
<feature type="region of interest" description="Disordered" evidence="1">
    <location>
        <begin position="650"/>
        <end position="702"/>
    </location>
</feature>
<sequence length="793" mass="87333">MQPGAGKVAQGSFSVDRHQEFQIRLAIAAISSLRLHDSTHLSNSMGRLALCIGGHDAGPEAFTRSCSGRTALTLHQLRAKSVSFVDTVHAGEPYHQSQNGYWDEYGQWVAEAEKEAQADAEAENLNTQRELALADPASVVEIASQKAGKAITRAENNSADAQVLHMRLHAQKATNLVRYFRDELRELMRRRSTAGLKRQLDSLDQYLDTLKTCEHHNSGRCNKLSKRALSGLGHDAGAAAHAVEQLIQTSRNAKRRTFPILDLLRTGIGPAPDQLDALDAPTPPDYVPPPGPVPGTAAGCNCAPHSHCAGRGREFPWCKVNRTEPCSLLSERSFVDASGADHRVAGSGQPPAVWDYCGPPKENSETVHAGAHCERRDDIVARYHDDPDFWDKDGKFNWNKVPRRDRMTVEAMVVPKEGQGLCMRTPSSGAHYVCPTAQDDLDEARPEGTEWARTRTWDFCVPAAPEEKIKVLQELAQENQIESQASGVEMQDQETFRKPFEKAMPQRKAPPQHPSAPVADRGRSPGCPAWMALAVETTMEDRAAFMEFAAVLTMVGPTMSTQQTAAAGIDAIGAPVSAWSKCSGRHHRPLSDETGHCSSTLTTTPRRRLRLGWLVASLARDDGSKFATWWRLSRRSSLEPRCPVRVAMDERGDRTRLLPPDTVNGHPGQHRRPRRDLRIHPRPPPRRRTASLLADQHDGPDSEEVITQTANILPGMQNDEKSGDPDFNLLRRMRGAGADPNDEDSGMGAGTGDTWTFVDGYLYVGDYETLAKPPTRTLLELWAEIATMSTPEP</sequence>
<dbReference type="EMBL" id="LSRX01000490">
    <property type="protein sequence ID" value="OLP95805.1"/>
    <property type="molecule type" value="Genomic_DNA"/>
</dbReference>
<reference evidence="2 3" key="1">
    <citation type="submission" date="2016-02" db="EMBL/GenBank/DDBJ databases">
        <title>Genome analysis of coral dinoflagellate symbionts highlights evolutionary adaptations to a symbiotic lifestyle.</title>
        <authorList>
            <person name="Aranda M."/>
            <person name="Li Y."/>
            <person name="Liew Y.J."/>
            <person name="Baumgarten S."/>
            <person name="Simakov O."/>
            <person name="Wilson M."/>
            <person name="Piel J."/>
            <person name="Ashoor H."/>
            <person name="Bougouffa S."/>
            <person name="Bajic V.B."/>
            <person name="Ryu T."/>
            <person name="Ravasi T."/>
            <person name="Bayer T."/>
            <person name="Micklem G."/>
            <person name="Kim H."/>
            <person name="Bhak J."/>
            <person name="Lajeunesse T.C."/>
            <person name="Voolstra C.R."/>
        </authorList>
    </citation>
    <scope>NUCLEOTIDE SEQUENCE [LARGE SCALE GENOMIC DNA]</scope>
    <source>
        <strain evidence="2 3">CCMP2467</strain>
    </source>
</reference>
<name>A0A1Q9DKU4_SYMMI</name>
<organism evidence="2 3">
    <name type="scientific">Symbiodinium microadriaticum</name>
    <name type="common">Dinoflagellate</name>
    <name type="synonym">Zooxanthella microadriatica</name>
    <dbReference type="NCBI Taxonomy" id="2951"/>
    <lineage>
        <taxon>Eukaryota</taxon>
        <taxon>Sar</taxon>
        <taxon>Alveolata</taxon>
        <taxon>Dinophyceae</taxon>
        <taxon>Suessiales</taxon>
        <taxon>Symbiodiniaceae</taxon>
        <taxon>Symbiodinium</taxon>
    </lineage>
</organism>
<feature type="compositionally biased region" description="Basic residues" evidence="1">
    <location>
        <begin position="668"/>
        <end position="689"/>
    </location>
</feature>
<dbReference type="Proteomes" id="UP000186817">
    <property type="component" value="Unassembled WGS sequence"/>
</dbReference>
<comment type="caution">
    <text evidence="2">The sequence shown here is derived from an EMBL/GenBank/DDBJ whole genome shotgun (WGS) entry which is preliminary data.</text>
</comment>
<keyword evidence="3" id="KW-1185">Reference proteome</keyword>
<gene>
    <name evidence="2" type="ORF">AK812_SmicGene22055</name>
</gene>
<evidence type="ECO:0000313" key="3">
    <source>
        <dbReference type="Proteomes" id="UP000186817"/>
    </source>
</evidence>
<dbReference type="AlphaFoldDB" id="A0A1Q9DKU4"/>
<evidence type="ECO:0000256" key="1">
    <source>
        <dbReference type="SAM" id="MobiDB-lite"/>
    </source>
</evidence>
<accession>A0A1Q9DKU4</accession>
<proteinExistence type="predicted"/>
<dbReference type="OrthoDB" id="439878at2759"/>
<evidence type="ECO:0000313" key="2">
    <source>
        <dbReference type="EMBL" id="OLP95805.1"/>
    </source>
</evidence>